<dbReference type="PANTHER" id="PTHR28199">
    <property type="entry name" value="PROCESSING OF GAS1 AND ALP PROTEIN 2"/>
    <property type="match status" value="1"/>
</dbReference>
<protein>
    <recommendedName>
        <fullName evidence="4">DUF1531-domain-containing protein</fullName>
    </recommendedName>
</protein>
<dbReference type="RefSeq" id="XP_033444927.1">
    <property type="nucleotide sequence ID" value="XM_033597575.1"/>
</dbReference>
<evidence type="ECO:0000313" key="3">
    <source>
        <dbReference type="Proteomes" id="UP000800082"/>
    </source>
</evidence>
<feature type="region of interest" description="Disordered" evidence="1">
    <location>
        <begin position="152"/>
        <end position="178"/>
    </location>
</feature>
<sequence>MDCPPGFCRTSYLPAVVGLRFALHRRTPLLRVVRIQTASVRRDITRILPPIEPALHTQLLLHPSTTTVPSARLAAMAEEISFNALVANLFEWKDRLVNNSVKSWEEMTAQRWVRIVVIVGAYLLARPYLLAHAERSRKKRAEKEAADLGLDAGTTANDFRGGKKTKGDEGLVQRSTLR</sequence>
<gene>
    <name evidence="2" type="ORF">M421DRAFT_8544</name>
</gene>
<dbReference type="PANTHER" id="PTHR28199:SF1">
    <property type="entry name" value="PROCESSING OF GAS1 AND ALP PROTEIN 2"/>
    <property type="match status" value="1"/>
</dbReference>
<accession>A0A6A5R8W9</accession>
<organism evidence="2 3">
    <name type="scientific">Didymella exigua CBS 183.55</name>
    <dbReference type="NCBI Taxonomy" id="1150837"/>
    <lineage>
        <taxon>Eukaryota</taxon>
        <taxon>Fungi</taxon>
        <taxon>Dikarya</taxon>
        <taxon>Ascomycota</taxon>
        <taxon>Pezizomycotina</taxon>
        <taxon>Dothideomycetes</taxon>
        <taxon>Pleosporomycetidae</taxon>
        <taxon>Pleosporales</taxon>
        <taxon>Pleosporineae</taxon>
        <taxon>Didymellaceae</taxon>
        <taxon>Didymella</taxon>
    </lineage>
</organism>
<dbReference type="GeneID" id="54355242"/>
<dbReference type="EMBL" id="ML978991">
    <property type="protein sequence ID" value="KAF1924675.1"/>
    <property type="molecule type" value="Genomic_DNA"/>
</dbReference>
<dbReference type="AlphaFoldDB" id="A0A6A5R8W9"/>
<dbReference type="Proteomes" id="UP000800082">
    <property type="component" value="Unassembled WGS sequence"/>
</dbReference>
<name>A0A6A5R8W9_9PLEO</name>
<dbReference type="OrthoDB" id="4227028at2759"/>
<proteinExistence type="predicted"/>
<keyword evidence="3" id="KW-1185">Reference proteome</keyword>
<dbReference type="Pfam" id="PF07543">
    <property type="entry name" value="PGA2"/>
    <property type="match status" value="1"/>
</dbReference>
<dbReference type="GO" id="GO:0015031">
    <property type="term" value="P:protein transport"/>
    <property type="evidence" value="ECO:0007669"/>
    <property type="project" value="TreeGrafter"/>
</dbReference>
<evidence type="ECO:0000313" key="2">
    <source>
        <dbReference type="EMBL" id="KAF1924675.1"/>
    </source>
</evidence>
<dbReference type="InterPro" id="IPR011431">
    <property type="entry name" value="Trafficking_Pga2"/>
</dbReference>
<evidence type="ECO:0000256" key="1">
    <source>
        <dbReference type="SAM" id="MobiDB-lite"/>
    </source>
</evidence>
<evidence type="ECO:0008006" key="4">
    <source>
        <dbReference type="Google" id="ProtNLM"/>
    </source>
</evidence>
<reference evidence="2" key="1">
    <citation type="journal article" date="2020" name="Stud. Mycol.">
        <title>101 Dothideomycetes genomes: a test case for predicting lifestyles and emergence of pathogens.</title>
        <authorList>
            <person name="Haridas S."/>
            <person name="Albert R."/>
            <person name="Binder M."/>
            <person name="Bloem J."/>
            <person name="Labutti K."/>
            <person name="Salamov A."/>
            <person name="Andreopoulos B."/>
            <person name="Baker S."/>
            <person name="Barry K."/>
            <person name="Bills G."/>
            <person name="Bluhm B."/>
            <person name="Cannon C."/>
            <person name="Castanera R."/>
            <person name="Culley D."/>
            <person name="Daum C."/>
            <person name="Ezra D."/>
            <person name="Gonzalez J."/>
            <person name="Henrissat B."/>
            <person name="Kuo A."/>
            <person name="Liang C."/>
            <person name="Lipzen A."/>
            <person name="Lutzoni F."/>
            <person name="Magnuson J."/>
            <person name="Mondo S."/>
            <person name="Nolan M."/>
            <person name="Ohm R."/>
            <person name="Pangilinan J."/>
            <person name="Park H.-J."/>
            <person name="Ramirez L."/>
            <person name="Alfaro M."/>
            <person name="Sun H."/>
            <person name="Tritt A."/>
            <person name="Yoshinaga Y."/>
            <person name="Zwiers L.-H."/>
            <person name="Turgeon B."/>
            <person name="Goodwin S."/>
            <person name="Spatafora J."/>
            <person name="Crous P."/>
            <person name="Grigoriev I."/>
        </authorList>
    </citation>
    <scope>NUCLEOTIDE SEQUENCE</scope>
    <source>
        <strain evidence="2">CBS 183.55</strain>
    </source>
</reference>